<keyword evidence="1" id="KW-0472">Membrane</keyword>
<sequence>MLVVGVLCFCAAVAAGVAALWLLSRPASEDPVQKVMRSLVPTQLAAAVMLAVGGAVAVFTEPGTAMLVVIVCVIGAVGTVGAGSWQSAKSLARIGARSAESTAACGRTCATCTLSCSESESVAG</sequence>
<reference evidence="2 3" key="1">
    <citation type="journal article" date="2019" name="Emerg. Microbes Infect.">
        <title>Comprehensive subspecies identification of 175 nontuberculous mycobacteria species based on 7547 genomic profiles.</title>
        <authorList>
            <person name="Matsumoto Y."/>
            <person name="Kinjo T."/>
            <person name="Motooka D."/>
            <person name="Nabeya D."/>
            <person name="Jung N."/>
            <person name="Uechi K."/>
            <person name="Horii T."/>
            <person name="Iida T."/>
            <person name="Fujita J."/>
            <person name="Nakamura S."/>
        </authorList>
    </citation>
    <scope>NUCLEOTIDE SEQUENCE [LARGE SCALE GENOMIC DNA]</scope>
    <source>
        <strain evidence="2 3">JCM 6370</strain>
    </source>
</reference>
<gene>
    <name evidence="2" type="ORF">MPUL_22770</name>
</gene>
<keyword evidence="1" id="KW-1133">Transmembrane helix</keyword>
<accession>A0A7I7UKE8</accession>
<name>A0A7I7UKE8_MYCPV</name>
<dbReference type="Proteomes" id="UP000467252">
    <property type="component" value="Chromosome"/>
</dbReference>
<dbReference type="AlphaFoldDB" id="A0A7I7UKE8"/>
<dbReference type="RefSeq" id="WP_163900304.1">
    <property type="nucleotide sequence ID" value="NZ_AP022599.1"/>
</dbReference>
<evidence type="ECO:0000256" key="1">
    <source>
        <dbReference type="SAM" id="Phobius"/>
    </source>
</evidence>
<keyword evidence="1" id="KW-0812">Transmembrane</keyword>
<dbReference type="EMBL" id="AP022599">
    <property type="protein sequence ID" value="BBY81119.1"/>
    <property type="molecule type" value="Genomic_DNA"/>
</dbReference>
<proteinExistence type="predicted"/>
<feature type="transmembrane region" description="Helical" evidence="1">
    <location>
        <begin position="66"/>
        <end position="85"/>
    </location>
</feature>
<evidence type="ECO:0008006" key="4">
    <source>
        <dbReference type="Google" id="ProtNLM"/>
    </source>
</evidence>
<evidence type="ECO:0000313" key="2">
    <source>
        <dbReference type="EMBL" id="BBY81119.1"/>
    </source>
</evidence>
<protein>
    <recommendedName>
        <fullName evidence="4">Transmembrane protein</fullName>
    </recommendedName>
</protein>
<feature type="transmembrane region" description="Helical" evidence="1">
    <location>
        <begin position="42"/>
        <end position="59"/>
    </location>
</feature>
<evidence type="ECO:0000313" key="3">
    <source>
        <dbReference type="Proteomes" id="UP000467252"/>
    </source>
</evidence>
<keyword evidence="3" id="KW-1185">Reference proteome</keyword>
<organism evidence="2 3">
    <name type="scientific">Mycolicibacterium pulveris</name>
    <name type="common">Mycobacterium pulveris</name>
    <dbReference type="NCBI Taxonomy" id="36813"/>
    <lineage>
        <taxon>Bacteria</taxon>
        <taxon>Bacillati</taxon>
        <taxon>Actinomycetota</taxon>
        <taxon>Actinomycetes</taxon>
        <taxon>Mycobacteriales</taxon>
        <taxon>Mycobacteriaceae</taxon>
        <taxon>Mycolicibacterium</taxon>
    </lineage>
</organism>